<keyword evidence="4" id="KW-0624">Polysaccharide degradation</keyword>
<protein>
    <submittedName>
        <fullName evidence="4">Xylanase</fullName>
    </submittedName>
</protein>
<dbReference type="GO" id="GO:0016798">
    <property type="term" value="F:hydrolase activity, acting on glycosyl bonds"/>
    <property type="evidence" value="ECO:0007669"/>
    <property type="project" value="UniProtKB-KW"/>
</dbReference>
<feature type="chain" id="PRO_5037595479" evidence="2">
    <location>
        <begin position="33"/>
        <end position="345"/>
    </location>
</feature>
<dbReference type="EMBL" id="BMGT01000001">
    <property type="protein sequence ID" value="GGG66062.1"/>
    <property type="molecule type" value="Genomic_DNA"/>
</dbReference>
<evidence type="ECO:0000313" key="5">
    <source>
        <dbReference type="Proteomes" id="UP000647241"/>
    </source>
</evidence>
<sequence>MHSPAHPYPVVTVTKTLLLTLCMMFAFSALNAQTPTWQPTPGHTQIPIWPGAAPDPQLTKGPETMEAVTKELVAGKPWVAVENVTRPTMTVYSPTGKNTGAAVVVFPGGGYQILAIDLEGTEVCDWLTAKGITCVLLKYRVTDVGPYPKSGPYPESPMALEDAQRTLGLVRFHAAEWHIDPHKIGVLGFSAGGHLVAAISTHYAKRLYPAVDAADKESCRPDFAVPVYPGHLSLSAAEWDARQGTKKFAVPHPANADKDLSLNPEIPVTSQTPPTFLLQNEDDNVDNVNDSLSYYIALKNAKVPVEMHLYAHGGHAFGLRRTKLPATRWPELVETWLGTIGMIPE</sequence>
<dbReference type="AlphaFoldDB" id="A0A917H362"/>
<keyword evidence="4" id="KW-0858">Xylan degradation</keyword>
<dbReference type="PANTHER" id="PTHR48081:SF6">
    <property type="entry name" value="PEPTIDASE S9 PROLYL OLIGOPEPTIDASE CATALYTIC DOMAIN-CONTAINING PROTEIN"/>
    <property type="match status" value="1"/>
</dbReference>
<dbReference type="Proteomes" id="UP000647241">
    <property type="component" value="Unassembled WGS sequence"/>
</dbReference>
<dbReference type="Pfam" id="PF07859">
    <property type="entry name" value="Abhydrolase_3"/>
    <property type="match status" value="1"/>
</dbReference>
<proteinExistence type="predicted"/>
<evidence type="ECO:0000313" key="4">
    <source>
        <dbReference type="EMBL" id="GGG66062.1"/>
    </source>
</evidence>
<dbReference type="GO" id="GO:0045493">
    <property type="term" value="P:xylan catabolic process"/>
    <property type="evidence" value="ECO:0007669"/>
    <property type="project" value="UniProtKB-KW"/>
</dbReference>
<keyword evidence="4" id="KW-0119">Carbohydrate metabolism</keyword>
<keyword evidence="1 4" id="KW-0378">Hydrolase</keyword>
<dbReference type="RefSeq" id="WP_263369038.1">
    <property type="nucleotide sequence ID" value="NZ_JAGSYJ010000001.1"/>
</dbReference>
<keyword evidence="2" id="KW-0732">Signal</keyword>
<accession>A0A917H362</accession>
<reference evidence="4" key="2">
    <citation type="submission" date="2020-09" db="EMBL/GenBank/DDBJ databases">
        <authorList>
            <person name="Sun Q."/>
            <person name="Zhou Y."/>
        </authorList>
    </citation>
    <scope>NUCLEOTIDE SEQUENCE</scope>
    <source>
        <strain evidence="4">CGMCC 1.12997</strain>
    </source>
</reference>
<name>A0A917H362_9BACT</name>
<feature type="signal peptide" evidence="2">
    <location>
        <begin position="1"/>
        <end position="32"/>
    </location>
</feature>
<dbReference type="SUPFAM" id="SSF53474">
    <property type="entry name" value="alpha/beta-Hydrolases"/>
    <property type="match status" value="1"/>
</dbReference>
<dbReference type="InterPro" id="IPR029058">
    <property type="entry name" value="AB_hydrolase_fold"/>
</dbReference>
<dbReference type="Gene3D" id="3.40.50.1820">
    <property type="entry name" value="alpha/beta hydrolase"/>
    <property type="match status" value="1"/>
</dbReference>
<feature type="domain" description="Alpha/beta hydrolase fold-3" evidence="3">
    <location>
        <begin position="103"/>
        <end position="317"/>
    </location>
</feature>
<keyword evidence="5" id="KW-1185">Reference proteome</keyword>
<keyword evidence="4" id="KW-0326">Glycosidase</keyword>
<evidence type="ECO:0000256" key="1">
    <source>
        <dbReference type="ARBA" id="ARBA00022801"/>
    </source>
</evidence>
<gene>
    <name evidence="4" type="primary">xynB</name>
    <name evidence="4" type="ORF">GCM10011585_04850</name>
</gene>
<comment type="caution">
    <text evidence="4">The sequence shown here is derived from an EMBL/GenBank/DDBJ whole genome shotgun (WGS) entry which is preliminary data.</text>
</comment>
<organism evidence="4 5">
    <name type="scientific">Edaphobacter dinghuensis</name>
    <dbReference type="NCBI Taxonomy" id="1560005"/>
    <lineage>
        <taxon>Bacteria</taxon>
        <taxon>Pseudomonadati</taxon>
        <taxon>Acidobacteriota</taxon>
        <taxon>Terriglobia</taxon>
        <taxon>Terriglobales</taxon>
        <taxon>Acidobacteriaceae</taxon>
        <taxon>Edaphobacter</taxon>
    </lineage>
</organism>
<evidence type="ECO:0000259" key="3">
    <source>
        <dbReference type="Pfam" id="PF07859"/>
    </source>
</evidence>
<reference evidence="4" key="1">
    <citation type="journal article" date="2014" name="Int. J. Syst. Evol. Microbiol.">
        <title>Complete genome sequence of Corynebacterium casei LMG S-19264T (=DSM 44701T), isolated from a smear-ripened cheese.</title>
        <authorList>
            <consortium name="US DOE Joint Genome Institute (JGI-PGF)"/>
            <person name="Walter F."/>
            <person name="Albersmeier A."/>
            <person name="Kalinowski J."/>
            <person name="Ruckert C."/>
        </authorList>
    </citation>
    <scope>NUCLEOTIDE SEQUENCE</scope>
    <source>
        <strain evidence="4">CGMCC 1.12997</strain>
    </source>
</reference>
<dbReference type="PANTHER" id="PTHR48081">
    <property type="entry name" value="AB HYDROLASE SUPERFAMILY PROTEIN C4A8.06C"/>
    <property type="match status" value="1"/>
</dbReference>
<dbReference type="InterPro" id="IPR050300">
    <property type="entry name" value="GDXG_lipolytic_enzyme"/>
</dbReference>
<evidence type="ECO:0000256" key="2">
    <source>
        <dbReference type="SAM" id="SignalP"/>
    </source>
</evidence>
<dbReference type="InterPro" id="IPR013094">
    <property type="entry name" value="AB_hydrolase_3"/>
</dbReference>